<dbReference type="Pfam" id="PF12937">
    <property type="entry name" value="F-box-like"/>
    <property type="match status" value="1"/>
</dbReference>
<dbReference type="Gene3D" id="1.20.1280.50">
    <property type="match status" value="1"/>
</dbReference>
<feature type="compositionally biased region" description="Low complexity" evidence="1">
    <location>
        <begin position="133"/>
        <end position="147"/>
    </location>
</feature>
<evidence type="ECO:0000256" key="1">
    <source>
        <dbReference type="SAM" id="MobiDB-lite"/>
    </source>
</evidence>
<proteinExistence type="predicted"/>
<feature type="domain" description="F-box" evidence="2">
    <location>
        <begin position="4"/>
        <end position="56"/>
    </location>
</feature>
<dbReference type="InterPro" id="IPR036047">
    <property type="entry name" value="F-box-like_dom_sf"/>
</dbReference>
<dbReference type="EMBL" id="OUUZ01000003">
    <property type="protein sequence ID" value="SPQ20199.1"/>
    <property type="molecule type" value="Genomic_DNA"/>
</dbReference>
<gene>
    <name evidence="3" type="ORF">TT172_LOCUS2618</name>
</gene>
<evidence type="ECO:0000313" key="4">
    <source>
        <dbReference type="Proteomes" id="UP000289323"/>
    </source>
</evidence>
<evidence type="ECO:0000259" key="2">
    <source>
        <dbReference type="PROSITE" id="PS50181"/>
    </source>
</evidence>
<protein>
    <submittedName>
        <fullName evidence="3">4186f9f0-1f4c-4695-9a2f-1f07244bec5c</fullName>
    </submittedName>
</protein>
<dbReference type="InterPro" id="IPR001810">
    <property type="entry name" value="F-box_dom"/>
</dbReference>
<name>A0A446BCI5_9PEZI</name>
<organism evidence="3 4">
    <name type="scientific">Thermothielavioides terrestris</name>
    <dbReference type="NCBI Taxonomy" id="2587410"/>
    <lineage>
        <taxon>Eukaryota</taxon>
        <taxon>Fungi</taxon>
        <taxon>Dikarya</taxon>
        <taxon>Ascomycota</taxon>
        <taxon>Pezizomycotina</taxon>
        <taxon>Sordariomycetes</taxon>
        <taxon>Sordariomycetidae</taxon>
        <taxon>Sordariales</taxon>
        <taxon>Chaetomiaceae</taxon>
        <taxon>Thermothielavioides</taxon>
    </lineage>
</organism>
<dbReference type="Proteomes" id="UP000289323">
    <property type="component" value="Unassembled WGS sequence"/>
</dbReference>
<dbReference type="SUPFAM" id="SSF81383">
    <property type="entry name" value="F-box domain"/>
    <property type="match status" value="1"/>
</dbReference>
<dbReference type="PROSITE" id="PS50181">
    <property type="entry name" value="FBOX"/>
    <property type="match status" value="1"/>
</dbReference>
<dbReference type="AlphaFoldDB" id="A0A446BCI5"/>
<sequence length="318" mass="33679">MDSRLSLSSLPSELLISILSYLPTETLVPLIMVSHRFYAATIRILKDRLNRATSRPDQRLMLECYHPTEKLYTPYLYCNYLYTDSFDAVEAAAEGAAPRLRSAREGPPPPTPVVAVVVVVVVVAACGASTRISGRGSSSNSNSNSSSSGGGSGGGRPAIDIYLDPDELFSQLCAITNLVRLGPKPGLFRSHVNVVDGLARVWRGWLAAEAATATATANATTGAAAAAAGGAGAGGSGHHDSVLWTDAARDVGLRFRVAEKDIRAEHPVLVASDEELPVAYRLEFEELLLRSTTLLAMVEKSEVQVVAAEGKAIVLASF</sequence>
<reference evidence="3 4" key="1">
    <citation type="submission" date="2018-04" db="EMBL/GenBank/DDBJ databases">
        <authorList>
            <person name="Huttner S."/>
            <person name="Dainat J."/>
        </authorList>
    </citation>
    <scope>NUCLEOTIDE SEQUENCE [LARGE SCALE GENOMIC DNA]</scope>
</reference>
<feature type="region of interest" description="Disordered" evidence="1">
    <location>
        <begin position="131"/>
        <end position="156"/>
    </location>
</feature>
<evidence type="ECO:0000313" key="3">
    <source>
        <dbReference type="EMBL" id="SPQ20199.1"/>
    </source>
</evidence>
<accession>A0A446BCI5</accession>